<evidence type="ECO:0000256" key="5">
    <source>
        <dbReference type="ARBA" id="ARBA00023295"/>
    </source>
</evidence>
<dbReference type="GO" id="GO:0004563">
    <property type="term" value="F:beta-N-acetylhexosaminidase activity"/>
    <property type="evidence" value="ECO:0007669"/>
    <property type="project" value="UniProtKB-EC"/>
</dbReference>
<dbReference type="InterPro" id="IPR017853">
    <property type="entry name" value="GH"/>
</dbReference>
<dbReference type="PANTHER" id="PTHR30480">
    <property type="entry name" value="BETA-HEXOSAMINIDASE-RELATED"/>
    <property type="match status" value="1"/>
</dbReference>
<sequence length="350" mass="39038">MEMQIGPVIADVAGQTLTQDDIELLKHPSLGGIILFARNYDNPEQVMDLIKHIRMIRPRCFITVDQEGGRVQRFVTGLTKLPPMQSLGRLFDEQQLNAESVLKVVKQIGQLMAMELRSLGVDLSFAPVLDLATDLNPVVKTRAIHSDPAIVNLLASHYVDGMLLAGMQACGKHFPGHGKVTADSHLSLPVDLRDFSEITDDLLPFAHLIKHGIASIMTGHLIFPKIEKLPATFSPYWLQTILRDKLKFNGAIICDDLNMDATKELGDPVMCAKLALSAGSDYILICNNRPQAEKILSSITASFDPKVVERRERLLSDPKTMIPWEKLHQHTEWKEARNALEQIGSWDTLQ</sequence>
<reference evidence="8" key="2">
    <citation type="journal article" date="2016" name="Genome Announc.">
        <title>Draft Genome Sequences of Two Novel Amoeba-Resistant Intranuclear Bacteria, 'Candidatus Berkiella cookevillensis' and 'Candidatus Berkiella aquae'.</title>
        <authorList>
            <person name="Mehari Y.T."/>
            <person name="Arivett B.A."/>
            <person name="Farone A.L."/>
            <person name="Gunderson J.H."/>
            <person name="Farone M.B."/>
        </authorList>
    </citation>
    <scope>NUCLEOTIDE SEQUENCE</scope>
    <source>
        <strain evidence="8">CC99</strain>
    </source>
</reference>
<dbReference type="GO" id="GO:0005975">
    <property type="term" value="P:carbohydrate metabolic process"/>
    <property type="evidence" value="ECO:0007669"/>
    <property type="project" value="InterPro"/>
</dbReference>
<dbReference type="EMBL" id="LKHV02000001">
    <property type="protein sequence ID" value="MCS5708032.1"/>
    <property type="molecule type" value="Genomic_DNA"/>
</dbReference>
<comment type="caution">
    <text evidence="7">The sequence shown here is derived from an EMBL/GenBank/DDBJ whole genome shotgun (WGS) entry which is preliminary data.</text>
</comment>
<dbReference type="STRING" id="437022.CC99x_02145"/>
<dbReference type="OrthoDB" id="9786661at2"/>
<dbReference type="Gene3D" id="3.20.20.300">
    <property type="entry name" value="Glycoside hydrolase, family 3, N-terminal domain"/>
    <property type="match status" value="1"/>
</dbReference>
<dbReference type="InterPro" id="IPR050226">
    <property type="entry name" value="NagZ_Beta-hexosaminidase"/>
</dbReference>
<dbReference type="Proteomes" id="UP000051494">
    <property type="component" value="Unassembled WGS sequence"/>
</dbReference>
<reference evidence="8" key="3">
    <citation type="submission" date="2021-06" db="EMBL/GenBank/DDBJ databases">
        <title>Genomic Description and Analysis of Intracellular Bacteria, Candidatus Berkiella cookevillensis and Candidatus Berkiella aquae.</title>
        <authorList>
            <person name="Kidane D.T."/>
            <person name="Mehari Y.T."/>
            <person name="Rice F.C."/>
            <person name="Arivett B.A."/>
            <person name="Farone A.L."/>
            <person name="Berk S.G."/>
            <person name="Farone M.B."/>
        </authorList>
    </citation>
    <scope>NUCLEOTIDE SEQUENCE</scope>
    <source>
        <strain evidence="8">CC99</strain>
    </source>
</reference>
<dbReference type="EMBL" id="LKHV01000013">
    <property type="protein sequence ID" value="KRG17686.1"/>
    <property type="molecule type" value="Genomic_DNA"/>
</dbReference>
<dbReference type="EC" id="3.2.1.52" evidence="3"/>
<keyword evidence="9" id="KW-1185">Reference proteome</keyword>
<proteinExistence type="inferred from homology"/>
<reference evidence="7" key="1">
    <citation type="submission" date="2015-09" db="EMBL/GenBank/DDBJ databases">
        <title>Draft Genome Sequences of Two Novel Amoeba-resistant Intranuclear Bacteria, Candidatus Berkiella cookevillensis and Candidatus Berkiella aquae.</title>
        <authorList>
            <person name="Mehari Y.T."/>
            <person name="Arivett B.A."/>
            <person name="Farone A.L."/>
            <person name="Gunderson J.H."/>
            <person name="Farone M.B."/>
        </authorList>
    </citation>
    <scope>NUCLEOTIDE SEQUENCE [LARGE SCALE GENOMIC DNA]</scope>
    <source>
        <strain evidence="7">CC99</strain>
    </source>
</reference>
<name>A0A0Q9YAE2_9GAMM</name>
<dbReference type="NCBIfam" id="NF003740">
    <property type="entry name" value="PRK05337.1"/>
    <property type="match status" value="1"/>
</dbReference>
<organism evidence="7">
    <name type="scientific">Candidatus Berkiella cookevillensis</name>
    <dbReference type="NCBI Taxonomy" id="437022"/>
    <lineage>
        <taxon>Bacteria</taxon>
        <taxon>Pseudomonadati</taxon>
        <taxon>Pseudomonadota</taxon>
        <taxon>Gammaproteobacteria</taxon>
        <taxon>Candidatus Berkiellales</taxon>
        <taxon>Candidatus Berkiellaceae</taxon>
        <taxon>Candidatus Berkiella</taxon>
    </lineage>
</organism>
<evidence type="ECO:0000256" key="2">
    <source>
        <dbReference type="ARBA" id="ARBA00005336"/>
    </source>
</evidence>
<gene>
    <name evidence="7" type="primary">nagZ</name>
    <name evidence="8" type="ORF">CC99x_003850</name>
    <name evidence="7" type="ORF">CC99x_02145</name>
</gene>
<evidence type="ECO:0000313" key="7">
    <source>
        <dbReference type="EMBL" id="KRG17686.1"/>
    </source>
</evidence>
<dbReference type="InterPro" id="IPR036962">
    <property type="entry name" value="Glyco_hydro_3_N_sf"/>
</dbReference>
<dbReference type="Pfam" id="PF00933">
    <property type="entry name" value="Glyco_hydro_3"/>
    <property type="match status" value="1"/>
</dbReference>
<dbReference type="PATRIC" id="fig|1590042.3.peg.2194"/>
<feature type="domain" description="Glycoside hydrolase family 3 N-terminal" evidence="6">
    <location>
        <begin position="18"/>
        <end position="294"/>
    </location>
</feature>
<keyword evidence="4 7" id="KW-0378">Hydrolase</keyword>
<evidence type="ECO:0000259" key="6">
    <source>
        <dbReference type="Pfam" id="PF00933"/>
    </source>
</evidence>
<dbReference type="GO" id="GO:0009254">
    <property type="term" value="P:peptidoglycan turnover"/>
    <property type="evidence" value="ECO:0007669"/>
    <property type="project" value="TreeGrafter"/>
</dbReference>
<evidence type="ECO:0000313" key="8">
    <source>
        <dbReference type="EMBL" id="MCS5708032.1"/>
    </source>
</evidence>
<keyword evidence="5 7" id="KW-0326">Glycosidase</keyword>
<dbReference type="SUPFAM" id="SSF51445">
    <property type="entry name" value="(Trans)glycosidases"/>
    <property type="match status" value="1"/>
</dbReference>
<protein>
    <recommendedName>
        <fullName evidence="3">beta-N-acetylhexosaminidase</fullName>
        <ecNumber evidence="3">3.2.1.52</ecNumber>
    </recommendedName>
</protein>
<comment type="catalytic activity">
    <reaction evidence="1">
        <text>Hydrolysis of terminal non-reducing N-acetyl-D-hexosamine residues in N-acetyl-beta-D-hexosaminides.</text>
        <dbReference type="EC" id="3.2.1.52"/>
    </reaction>
</comment>
<comment type="similarity">
    <text evidence="2">Belongs to the glycosyl hydrolase 3 family.</text>
</comment>
<dbReference type="PANTHER" id="PTHR30480:SF13">
    <property type="entry name" value="BETA-HEXOSAMINIDASE"/>
    <property type="match status" value="1"/>
</dbReference>
<evidence type="ECO:0000256" key="4">
    <source>
        <dbReference type="ARBA" id="ARBA00022801"/>
    </source>
</evidence>
<dbReference type="RefSeq" id="WP_057625247.1">
    <property type="nucleotide sequence ID" value="NZ_LKHV02000001.1"/>
</dbReference>
<dbReference type="InterPro" id="IPR001764">
    <property type="entry name" value="Glyco_hydro_3_N"/>
</dbReference>
<dbReference type="AlphaFoldDB" id="A0A0Q9YAE2"/>
<evidence type="ECO:0000256" key="1">
    <source>
        <dbReference type="ARBA" id="ARBA00001231"/>
    </source>
</evidence>
<accession>A0A0Q9YAE2</accession>
<evidence type="ECO:0000256" key="3">
    <source>
        <dbReference type="ARBA" id="ARBA00012663"/>
    </source>
</evidence>
<evidence type="ECO:0000313" key="9">
    <source>
        <dbReference type="Proteomes" id="UP000051494"/>
    </source>
</evidence>